<evidence type="ECO:0000313" key="3">
    <source>
        <dbReference type="Proteomes" id="UP000078435"/>
    </source>
</evidence>
<comment type="caution">
    <text evidence="2">The sequence shown here is derived from an EMBL/GenBank/DDBJ whole genome shotgun (WGS) entry which is preliminary data.</text>
</comment>
<evidence type="ECO:0000313" key="2">
    <source>
        <dbReference type="EMBL" id="KXU79664.1"/>
    </source>
</evidence>
<dbReference type="Pfam" id="PF13649">
    <property type="entry name" value="Methyltransf_25"/>
    <property type="match status" value="1"/>
</dbReference>
<accession>A0A175VG29</accession>
<feature type="domain" description="Methyltransferase" evidence="1">
    <location>
        <begin position="62"/>
        <end position="123"/>
    </location>
</feature>
<dbReference type="CDD" id="cd02440">
    <property type="entry name" value="AdoMet_MTases"/>
    <property type="match status" value="1"/>
</dbReference>
<dbReference type="Proteomes" id="UP000078435">
    <property type="component" value="Unassembled WGS sequence"/>
</dbReference>
<sequence length="223" mass="25207">MGKNLDIFGKALRDHYLNQGNEMLQINIEGQESYRLPLSIFFRPADYYAIDRLALSLCCGRILDIGAGAGEHSLFLQKHRRDVTALDISPLACEVMRWRGVNRVINADIFSARFDTEFDTWLLLGRSIGAVGGLPMLSCFLSLAHQYLSANGRLILNSTNGTTNLTTIRKLSFEYNGETDETVSWLDIDQETLRHQSEIYGFSTEILHKEDDGNYLAILKKQP</sequence>
<dbReference type="SUPFAM" id="SSF53335">
    <property type="entry name" value="S-adenosyl-L-methionine-dependent methyltransferases"/>
    <property type="match status" value="1"/>
</dbReference>
<reference evidence="2 3" key="1">
    <citation type="submission" date="2016-02" db="EMBL/GenBank/DDBJ databases">
        <title>Draft genome sequence of Aeromonas trota strain 1999lcr isolated from cerebrospinal fluid (CSF).</title>
        <authorList>
            <person name="Dallagassa C.B."/>
            <person name="Prediger K.C."/>
            <person name="Weiss V.A."/>
            <person name="Assis F.E."/>
            <person name="Baura V."/>
            <person name="Cruz L.M."/>
            <person name="Souza E.M."/>
            <person name="Pedrosa F.O."/>
            <person name="Fadel-Picheth C.M."/>
        </authorList>
    </citation>
    <scope>NUCLEOTIDE SEQUENCE [LARGE SCALE GENOMIC DNA]</scope>
    <source>
        <strain evidence="2 3">1999lcr</strain>
    </source>
</reference>
<dbReference type="RefSeq" id="WP_061476876.1">
    <property type="nucleotide sequence ID" value="NZ_JMGO02000008.1"/>
</dbReference>
<protein>
    <recommendedName>
        <fullName evidence="1">Methyltransferase domain-containing protein</fullName>
    </recommendedName>
</protein>
<proteinExistence type="predicted"/>
<dbReference type="AlphaFoldDB" id="A0A175VG29"/>
<dbReference type="InterPro" id="IPR041698">
    <property type="entry name" value="Methyltransf_25"/>
</dbReference>
<dbReference type="InterPro" id="IPR029063">
    <property type="entry name" value="SAM-dependent_MTases_sf"/>
</dbReference>
<dbReference type="Gene3D" id="3.40.50.150">
    <property type="entry name" value="Vaccinia Virus protein VP39"/>
    <property type="match status" value="1"/>
</dbReference>
<organism evidence="2 3">
    <name type="scientific">Aeromonas enteropelogenes</name>
    <name type="common">Aeromonas trota</name>
    <dbReference type="NCBI Taxonomy" id="29489"/>
    <lineage>
        <taxon>Bacteria</taxon>
        <taxon>Pseudomonadati</taxon>
        <taxon>Pseudomonadota</taxon>
        <taxon>Gammaproteobacteria</taxon>
        <taxon>Aeromonadales</taxon>
        <taxon>Aeromonadaceae</taxon>
        <taxon>Aeromonas</taxon>
    </lineage>
</organism>
<name>A0A175VG29_AEREN</name>
<gene>
    <name evidence="2" type="ORF">LCR_18100</name>
</gene>
<evidence type="ECO:0000259" key="1">
    <source>
        <dbReference type="Pfam" id="PF13649"/>
    </source>
</evidence>
<dbReference type="EMBL" id="JMGO02000008">
    <property type="protein sequence ID" value="KXU79664.1"/>
    <property type="molecule type" value="Genomic_DNA"/>
</dbReference>
<dbReference type="OrthoDB" id="9798407at2"/>